<comment type="subcellular location">
    <subcellularLocation>
        <location evidence="4 5">Cytoplasm</location>
    </subcellularLocation>
</comment>
<reference evidence="8" key="1">
    <citation type="journal article" date="2019" name="Plant J.">
        <title>Chlorella vulgaris genome assembly and annotation reveals the molecular basis for metabolic acclimation to high light conditions.</title>
        <authorList>
            <person name="Cecchin M."/>
            <person name="Marcolungo L."/>
            <person name="Rossato M."/>
            <person name="Girolomoni L."/>
            <person name="Cosentino E."/>
            <person name="Cuine S."/>
            <person name="Li-Beisson Y."/>
            <person name="Delledonne M."/>
            <person name="Ballottari M."/>
        </authorList>
    </citation>
    <scope>NUCLEOTIDE SEQUENCE</scope>
    <source>
        <strain evidence="8">211/11P</strain>
    </source>
</reference>
<keyword evidence="6" id="KW-0732">Signal</keyword>
<dbReference type="CDD" id="cd21378">
    <property type="entry name" value="eIF3E"/>
    <property type="match status" value="1"/>
</dbReference>
<evidence type="ECO:0000259" key="7">
    <source>
        <dbReference type="PROSITE" id="PS50250"/>
    </source>
</evidence>
<dbReference type="InterPro" id="IPR036388">
    <property type="entry name" value="WH-like_DNA-bd_sf"/>
</dbReference>
<dbReference type="InterPro" id="IPR019010">
    <property type="entry name" value="eIF3e_N"/>
</dbReference>
<comment type="caution">
    <text evidence="8">The sequence shown here is derived from an EMBL/GenBank/DDBJ whole genome shotgun (WGS) entry which is preliminary data.</text>
</comment>
<feature type="chain" id="PRO_5038505255" description="Eukaryotic translation initiation factor 3 subunit E" evidence="6">
    <location>
        <begin position="20"/>
        <end position="452"/>
    </location>
</feature>
<evidence type="ECO:0000256" key="5">
    <source>
        <dbReference type="PIRNR" id="PIRNR016255"/>
    </source>
</evidence>
<name>A0A9D4YX00_CHLVU</name>
<comment type="function">
    <text evidence="4">Component of the eukaryotic translation initiation factor 3 (eIF-3) complex, which is involved in protein synthesis of a specialized repertoire of mRNAs and, together with other initiation factors, stimulates binding of mRNA and methionyl-tRNAi to the 40S ribosome. The eIF-3 complex specifically targets and initiates translation of a subset of mRNAs involved in cell proliferation.</text>
</comment>
<dbReference type="GO" id="GO:0016282">
    <property type="term" value="C:eukaryotic 43S preinitiation complex"/>
    <property type="evidence" value="ECO:0007669"/>
    <property type="project" value="UniProtKB-UniRule"/>
</dbReference>
<dbReference type="Proteomes" id="UP001055712">
    <property type="component" value="Unassembled WGS sequence"/>
</dbReference>
<dbReference type="GO" id="GO:0003743">
    <property type="term" value="F:translation initiation factor activity"/>
    <property type="evidence" value="ECO:0007669"/>
    <property type="project" value="UniProtKB-UniRule"/>
</dbReference>
<feature type="domain" description="PCI" evidence="7">
    <location>
        <begin position="249"/>
        <end position="422"/>
    </location>
</feature>
<organism evidence="8 9">
    <name type="scientific">Chlorella vulgaris</name>
    <name type="common">Green alga</name>
    <dbReference type="NCBI Taxonomy" id="3077"/>
    <lineage>
        <taxon>Eukaryota</taxon>
        <taxon>Viridiplantae</taxon>
        <taxon>Chlorophyta</taxon>
        <taxon>core chlorophytes</taxon>
        <taxon>Trebouxiophyceae</taxon>
        <taxon>Chlorellales</taxon>
        <taxon>Chlorellaceae</taxon>
        <taxon>Chlorella clade</taxon>
        <taxon>Chlorella</taxon>
    </lineage>
</organism>
<evidence type="ECO:0000256" key="3">
    <source>
        <dbReference type="ARBA" id="ARBA00022917"/>
    </source>
</evidence>
<evidence type="ECO:0000256" key="1">
    <source>
        <dbReference type="ARBA" id="ARBA00022490"/>
    </source>
</evidence>
<dbReference type="GO" id="GO:0033290">
    <property type="term" value="C:eukaryotic 48S preinitiation complex"/>
    <property type="evidence" value="ECO:0007669"/>
    <property type="project" value="UniProtKB-UniRule"/>
</dbReference>
<reference evidence="8" key="2">
    <citation type="submission" date="2020-11" db="EMBL/GenBank/DDBJ databases">
        <authorList>
            <person name="Cecchin M."/>
            <person name="Marcolungo L."/>
            <person name="Rossato M."/>
            <person name="Girolomoni L."/>
            <person name="Cosentino E."/>
            <person name="Cuine S."/>
            <person name="Li-Beisson Y."/>
            <person name="Delledonne M."/>
            <person name="Ballottari M."/>
        </authorList>
    </citation>
    <scope>NUCLEOTIDE SEQUENCE</scope>
    <source>
        <strain evidence="8">211/11P</strain>
        <tissue evidence="8">Whole cell</tissue>
    </source>
</reference>
<dbReference type="PIRSF" id="PIRSF016255">
    <property type="entry name" value="eIF3e_su6"/>
    <property type="match status" value="1"/>
</dbReference>
<dbReference type="HAMAP" id="MF_03004">
    <property type="entry name" value="eIF3e"/>
    <property type="match status" value="1"/>
</dbReference>
<dbReference type="AlphaFoldDB" id="A0A9D4YX00"/>
<comment type="similarity">
    <text evidence="4 5">Belongs to the eIF-3 subunit E family.</text>
</comment>
<sequence>MSVLQALFTLAVAVTHITAAAQAAAAAAAGMAQYDLTSVLAQHLDRHLVFPLLEFLGSKGTYAEKDIEAAKLALIEKTNMVDYAVDIYQQLNQTDEVPESLRQRRVEVVARLKSLEAAVKPITEFLSEEGNVKLLKQDKAQNMAFLQKEFGIGPDQIDALYHFAKWNFECGNYSAAAEYLYHYRTLSTNPERTISSLWGKVAADVLLQEFGPAMDDVLKLKELLDVDTFAPVAKQLQQKAWLMHWSLFVFFNHENGLNALIDLFMQDRYLTAIQLTSQHLLRYLAVAVVVNKRRRNVLNDLKRVVAQEAYEYSDPVTEFVRCLFVEYDFEGAQEQLAKCEEVLDGDFFLVAAKDAFMEAARQFLFENYCRLHQAISIKSLSEKLNLGEEATEKWIVNLIRNARLNAKIDSKAGTVVMQTQTQSAYEQLLERSRGLGLRTIDLSNAVFGAMRA</sequence>
<evidence type="ECO:0000313" key="9">
    <source>
        <dbReference type="Proteomes" id="UP001055712"/>
    </source>
</evidence>
<evidence type="ECO:0000256" key="4">
    <source>
        <dbReference type="HAMAP-Rule" id="MF_03004"/>
    </source>
</evidence>
<dbReference type="Gene3D" id="1.10.10.10">
    <property type="entry name" value="Winged helix-like DNA-binding domain superfamily/Winged helix DNA-binding domain"/>
    <property type="match status" value="1"/>
</dbReference>
<dbReference type="Pfam" id="PF09440">
    <property type="entry name" value="eIF3_N"/>
    <property type="match status" value="1"/>
</dbReference>
<dbReference type="SMART" id="SM01186">
    <property type="entry name" value="eIF3_N"/>
    <property type="match status" value="1"/>
</dbReference>
<dbReference type="SUPFAM" id="SSF46785">
    <property type="entry name" value="Winged helix' DNA-binding domain"/>
    <property type="match status" value="1"/>
</dbReference>
<dbReference type="PANTHER" id="PTHR10317">
    <property type="entry name" value="EUKARYOTIC TRANSLATION INITIATION FACTOR 3 SUBUNIT E"/>
    <property type="match status" value="1"/>
</dbReference>
<evidence type="ECO:0000256" key="2">
    <source>
        <dbReference type="ARBA" id="ARBA00022540"/>
    </source>
</evidence>
<gene>
    <name evidence="8" type="ORF">D9Q98_004812</name>
</gene>
<dbReference type="InterPro" id="IPR016650">
    <property type="entry name" value="eIF3e"/>
</dbReference>
<dbReference type="EMBL" id="SIDB01000007">
    <property type="protein sequence ID" value="KAI3430214.1"/>
    <property type="molecule type" value="Genomic_DNA"/>
</dbReference>
<keyword evidence="9" id="KW-1185">Reference proteome</keyword>
<keyword evidence="2 4" id="KW-0396">Initiation factor</keyword>
<dbReference type="SMART" id="SM00088">
    <property type="entry name" value="PINT"/>
    <property type="match status" value="1"/>
</dbReference>
<dbReference type="Pfam" id="PF01399">
    <property type="entry name" value="PCI"/>
    <property type="match status" value="1"/>
</dbReference>
<evidence type="ECO:0000256" key="6">
    <source>
        <dbReference type="SAM" id="SignalP"/>
    </source>
</evidence>
<dbReference type="InterPro" id="IPR000717">
    <property type="entry name" value="PCI_dom"/>
</dbReference>
<accession>A0A9D4YX00</accession>
<dbReference type="PROSITE" id="PS50250">
    <property type="entry name" value="PCI"/>
    <property type="match status" value="1"/>
</dbReference>
<dbReference type="GO" id="GO:0071540">
    <property type="term" value="C:eukaryotic translation initiation factor 3 complex, eIF3e"/>
    <property type="evidence" value="ECO:0007669"/>
    <property type="project" value="UniProtKB-UniRule"/>
</dbReference>
<dbReference type="OrthoDB" id="417252at2759"/>
<evidence type="ECO:0000313" key="8">
    <source>
        <dbReference type="EMBL" id="KAI3430214.1"/>
    </source>
</evidence>
<feature type="signal peptide" evidence="6">
    <location>
        <begin position="1"/>
        <end position="19"/>
    </location>
</feature>
<keyword evidence="3 4" id="KW-0648">Protein biosynthesis</keyword>
<comment type="subunit">
    <text evidence="4 5">Component of the eukaryotic translation initiation factor 3 (eIF-3) complex.</text>
</comment>
<dbReference type="InterPro" id="IPR036390">
    <property type="entry name" value="WH_DNA-bd_sf"/>
</dbReference>
<dbReference type="GO" id="GO:0001732">
    <property type="term" value="P:formation of cytoplasmic translation initiation complex"/>
    <property type="evidence" value="ECO:0007669"/>
    <property type="project" value="UniProtKB-UniRule"/>
</dbReference>
<proteinExistence type="inferred from homology"/>
<keyword evidence="1 4" id="KW-0963">Cytoplasm</keyword>
<protein>
    <recommendedName>
        <fullName evidence="4 5">Eukaryotic translation initiation factor 3 subunit E</fullName>
        <shortName evidence="4">eIF3e</shortName>
    </recommendedName>
    <alternativeName>
        <fullName evidence="4">Eukaryotic translation initiation factor 3 subunit 6</fullName>
    </alternativeName>
</protein>